<accession>A0A0N7M026</accession>
<gene>
    <name evidence="2" type="ORF">TRN7648_02394</name>
</gene>
<dbReference type="OrthoDB" id="7871110at2"/>
<name>A0A0N7M026_9RHOB</name>
<organism evidence="2 3">
    <name type="scientific">Tropicibacter naphthalenivorans</name>
    <dbReference type="NCBI Taxonomy" id="441103"/>
    <lineage>
        <taxon>Bacteria</taxon>
        <taxon>Pseudomonadati</taxon>
        <taxon>Pseudomonadota</taxon>
        <taxon>Alphaproteobacteria</taxon>
        <taxon>Rhodobacterales</taxon>
        <taxon>Roseobacteraceae</taxon>
        <taxon>Tropicibacter</taxon>
    </lineage>
</organism>
<evidence type="ECO:0008006" key="4">
    <source>
        <dbReference type="Google" id="ProtNLM"/>
    </source>
</evidence>
<evidence type="ECO:0000313" key="2">
    <source>
        <dbReference type="EMBL" id="CUH79289.1"/>
    </source>
</evidence>
<dbReference type="STRING" id="441103.TRN7648_02394"/>
<evidence type="ECO:0000313" key="3">
    <source>
        <dbReference type="Proteomes" id="UP000054935"/>
    </source>
</evidence>
<feature type="transmembrane region" description="Helical" evidence="1">
    <location>
        <begin position="12"/>
        <end position="33"/>
    </location>
</feature>
<dbReference type="EMBL" id="CYSE01000004">
    <property type="protein sequence ID" value="CUH79289.1"/>
    <property type="molecule type" value="Genomic_DNA"/>
</dbReference>
<evidence type="ECO:0000256" key="1">
    <source>
        <dbReference type="SAM" id="Phobius"/>
    </source>
</evidence>
<dbReference type="RefSeq" id="WP_058247902.1">
    <property type="nucleotide sequence ID" value="NZ_CYSE01000004.1"/>
</dbReference>
<sequence length="205" mass="21623">MGRPLGSYSRFIAWLKILLPMAALALLSTMFLLSRGAKPGMDVPFADTLVGGETANQQISAPYYAGTTPRGDVLTMSARVARADGEGLIFADDLSAHMRLNSGGDLQLDAAAATVRDVTQQTQLDGGVRIQSSTGYVVTTDSLLSGLDRIEVETLGPVQGSGPAGTLEAGKLRIVPTEDGTDVQMLFTEGVKLLYQPPRQEKAAP</sequence>
<proteinExistence type="predicted"/>
<dbReference type="Proteomes" id="UP000054935">
    <property type="component" value="Unassembled WGS sequence"/>
</dbReference>
<keyword evidence="1" id="KW-1133">Transmembrane helix</keyword>
<reference evidence="2 3" key="1">
    <citation type="submission" date="2015-09" db="EMBL/GenBank/DDBJ databases">
        <authorList>
            <consortium name="Swine Surveillance"/>
        </authorList>
    </citation>
    <scope>NUCLEOTIDE SEQUENCE [LARGE SCALE GENOMIC DNA]</scope>
    <source>
        <strain evidence="2 3">CECT 7648</strain>
    </source>
</reference>
<keyword evidence="3" id="KW-1185">Reference proteome</keyword>
<keyword evidence="1" id="KW-0812">Transmembrane</keyword>
<protein>
    <recommendedName>
        <fullName evidence="4">Lipopolysaccharide-assembly, LptC-related</fullName>
    </recommendedName>
</protein>
<keyword evidence="1" id="KW-0472">Membrane</keyword>
<dbReference type="AlphaFoldDB" id="A0A0N7M026"/>